<protein>
    <recommendedName>
        <fullName evidence="9">Multidrug-efflux transporter</fullName>
    </recommendedName>
</protein>
<dbReference type="Pfam" id="PF01554">
    <property type="entry name" value="MatE"/>
    <property type="match status" value="2"/>
</dbReference>
<dbReference type="EMBL" id="JELY01001705">
    <property type="protein sequence ID" value="KYF54856.1"/>
    <property type="molecule type" value="Genomic_DNA"/>
</dbReference>
<evidence type="ECO:0000256" key="1">
    <source>
        <dbReference type="ARBA" id="ARBA00004651"/>
    </source>
</evidence>
<keyword evidence="8 11" id="KW-0472">Membrane</keyword>
<accession>A0A150PGT5</accession>
<evidence type="ECO:0000256" key="10">
    <source>
        <dbReference type="SAM" id="MobiDB-lite"/>
    </source>
</evidence>
<dbReference type="InterPro" id="IPR048279">
    <property type="entry name" value="MdtK-like"/>
</dbReference>
<keyword evidence="3" id="KW-0050">Antiport</keyword>
<feature type="transmembrane region" description="Helical" evidence="11">
    <location>
        <begin position="200"/>
        <end position="220"/>
    </location>
</feature>
<feature type="transmembrane region" description="Helical" evidence="11">
    <location>
        <begin position="21"/>
        <end position="44"/>
    </location>
</feature>
<sequence>MRPRFGTDLTTGSVPRHIVTFSLPMLLGGFLQTAYSFINAIWVGQFLGTAALAAVTVSFPVIFTIFGVGMGITLATNILVSQSFGARRFDELRRVVDGSTALIYGLGVLLTVLGEIFTPEILRAMDTPADVFAPAVSYLRIYLLSLPFSFGMFALRSMLQGIGDSRTPLYFQLGSVLLTTVLDPLLIFGRLGLPELGLNGTAWATIVSQVIALAALNAHLHARKSPIAPRWPRFGQLGPTLRRTCSIGVPAAIQQSVVSLGMVVVTGIVNGFGEVATAAFGAASRIDQIAFLPAINMGMAISTLAGQNLGAGHHGRVREVFTWGCVFSGGITLVISAAALVFPEALLRVFIADPVVIELGASYLHIVGACYVVFGLSFVSNGVINGAGATVVTTAIALLSLWVVRAPLAYWLSREMGSVEGVWWAIAVSFVVSLAASLAYYASGRWKRTLVPKAAPRDPAREADPARAFANEVGEA</sequence>
<dbReference type="PIRSF" id="PIRSF006603">
    <property type="entry name" value="DinF"/>
    <property type="match status" value="1"/>
</dbReference>
<dbReference type="InterPro" id="IPR050222">
    <property type="entry name" value="MATE_MdtK"/>
</dbReference>
<feature type="transmembrane region" description="Helical" evidence="11">
    <location>
        <begin position="101"/>
        <end position="118"/>
    </location>
</feature>
<dbReference type="GO" id="GO:0042910">
    <property type="term" value="F:xenobiotic transmembrane transporter activity"/>
    <property type="evidence" value="ECO:0007669"/>
    <property type="project" value="InterPro"/>
</dbReference>
<feature type="transmembrane region" description="Helical" evidence="11">
    <location>
        <begin position="320"/>
        <end position="342"/>
    </location>
</feature>
<feature type="transmembrane region" description="Helical" evidence="11">
    <location>
        <begin position="362"/>
        <end position="384"/>
    </location>
</feature>
<evidence type="ECO:0000313" key="13">
    <source>
        <dbReference type="Proteomes" id="UP000075420"/>
    </source>
</evidence>
<feature type="transmembrane region" description="Helical" evidence="11">
    <location>
        <begin position="50"/>
        <end position="80"/>
    </location>
</feature>
<evidence type="ECO:0000313" key="12">
    <source>
        <dbReference type="EMBL" id="KYF54856.1"/>
    </source>
</evidence>
<comment type="caution">
    <text evidence="12">The sequence shown here is derived from an EMBL/GenBank/DDBJ whole genome shotgun (WGS) entry which is preliminary data.</text>
</comment>
<dbReference type="InterPro" id="IPR002528">
    <property type="entry name" value="MATE_fam"/>
</dbReference>
<evidence type="ECO:0000256" key="9">
    <source>
        <dbReference type="ARBA" id="ARBA00031636"/>
    </source>
</evidence>
<reference evidence="12 13" key="1">
    <citation type="submission" date="2014-02" db="EMBL/GenBank/DDBJ databases">
        <title>The small core and large imbalanced accessory genome model reveals a collaborative survival strategy of Sorangium cellulosum strains in nature.</title>
        <authorList>
            <person name="Han K."/>
            <person name="Peng R."/>
            <person name="Blom J."/>
            <person name="Li Y.-Z."/>
        </authorList>
    </citation>
    <scope>NUCLEOTIDE SEQUENCE [LARGE SCALE GENOMIC DNA]</scope>
    <source>
        <strain evidence="12 13">So0157-25</strain>
    </source>
</reference>
<dbReference type="PANTHER" id="PTHR43298:SF2">
    <property type="entry name" value="FMN_FAD EXPORTER YEEO-RELATED"/>
    <property type="match status" value="1"/>
</dbReference>
<evidence type="ECO:0000256" key="11">
    <source>
        <dbReference type="SAM" id="Phobius"/>
    </source>
</evidence>
<feature type="transmembrane region" description="Helical" evidence="11">
    <location>
        <begin position="391"/>
        <end position="410"/>
    </location>
</feature>
<evidence type="ECO:0000256" key="7">
    <source>
        <dbReference type="ARBA" id="ARBA00023065"/>
    </source>
</evidence>
<feature type="transmembrane region" description="Helical" evidence="11">
    <location>
        <begin position="169"/>
        <end position="188"/>
    </location>
</feature>
<keyword evidence="4" id="KW-1003">Cell membrane</keyword>
<feature type="transmembrane region" description="Helical" evidence="11">
    <location>
        <begin position="138"/>
        <end position="157"/>
    </location>
</feature>
<dbReference type="NCBIfam" id="TIGR00797">
    <property type="entry name" value="matE"/>
    <property type="match status" value="1"/>
</dbReference>
<gene>
    <name evidence="12" type="ORF">BE08_29145</name>
</gene>
<feature type="transmembrane region" description="Helical" evidence="11">
    <location>
        <begin position="422"/>
        <end position="443"/>
    </location>
</feature>
<evidence type="ECO:0000256" key="5">
    <source>
        <dbReference type="ARBA" id="ARBA00022692"/>
    </source>
</evidence>
<evidence type="ECO:0000256" key="4">
    <source>
        <dbReference type="ARBA" id="ARBA00022475"/>
    </source>
</evidence>
<dbReference type="AlphaFoldDB" id="A0A150PGT5"/>
<evidence type="ECO:0000256" key="6">
    <source>
        <dbReference type="ARBA" id="ARBA00022989"/>
    </source>
</evidence>
<proteinExistence type="predicted"/>
<comment type="subcellular location">
    <subcellularLocation>
        <location evidence="1">Cell membrane</location>
        <topology evidence="1">Multi-pass membrane protein</topology>
    </subcellularLocation>
</comment>
<keyword evidence="7" id="KW-0406">Ion transport</keyword>
<organism evidence="12 13">
    <name type="scientific">Sorangium cellulosum</name>
    <name type="common">Polyangium cellulosum</name>
    <dbReference type="NCBI Taxonomy" id="56"/>
    <lineage>
        <taxon>Bacteria</taxon>
        <taxon>Pseudomonadati</taxon>
        <taxon>Myxococcota</taxon>
        <taxon>Polyangia</taxon>
        <taxon>Polyangiales</taxon>
        <taxon>Polyangiaceae</taxon>
        <taxon>Sorangium</taxon>
    </lineage>
</organism>
<keyword evidence="6 11" id="KW-1133">Transmembrane helix</keyword>
<dbReference type="GO" id="GO:0005886">
    <property type="term" value="C:plasma membrane"/>
    <property type="evidence" value="ECO:0007669"/>
    <property type="project" value="UniProtKB-SubCell"/>
</dbReference>
<keyword evidence="5 11" id="KW-0812">Transmembrane</keyword>
<evidence type="ECO:0000256" key="8">
    <source>
        <dbReference type="ARBA" id="ARBA00023136"/>
    </source>
</evidence>
<dbReference type="Proteomes" id="UP000075420">
    <property type="component" value="Unassembled WGS sequence"/>
</dbReference>
<name>A0A150PGT5_SORCE</name>
<keyword evidence="2" id="KW-0813">Transport</keyword>
<dbReference type="GO" id="GO:0015297">
    <property type="term" value="F:antiporter activity"/>
    <property type="evidence" value="ECO:0007669"/>
    <property type="project" value="UniProtKB-KW"/>
</dbReference>
<evidence type="ECO:0000256" key="3">
    <source>
        <dbReference type="ARBA" id="ARBA00022449"/>
    </source>
</evidence>
<dbReference type="PANTHER" id="PTHR43298">
    <property type="entry name" value="MULTIDRUG RESISTANCE PROTEIN NORM-RELATED"/>
    <property type="match status" value="1"/>
</dbReference>
<dbReference type="CDD" id="cd13138">
    <property type="entry name" value="MATE_yoeA_like"/>
    <property type="match status" value="1"/>
</dbReference>
<evidence type="ECO:0000256" key="2">
    <source>
        <dbReference type="ARBA" id="ARBA00022448"/>
    </source>
</evidence>
<dbReference type="GO" id="GO:0006811">
    <property type="term" value="P:monoatomic ion transport"/>
    <property type="evidence" value="ECO:0007669"/>
    <property type="project" value="UniProtKB-KW"/>
</dbReference>
<feature type="region of interest" description="Disordered" evidence="10">
    <location>
        <begin position="457"/>
        <end position="476"/>
    </location>
</feature>